<keyword evidence="3" id="KW-1185">Reference proteome</keyword>
<dbReference type="Gene3D" id="3.20.180.10">
    <property type="entry name" value="PNP-oxidase-like"/>
    <property type="match status" value="1"/>
</dbReference>
<dbReference type="InterPro" id="IPR037119">
    <property type="entry name" value="Haem_oxidase_HugZ-like_sf"/>
</dbReference>
<evidence type="ECO:0000259" key="1">
    <source>
        <dbReference type="Pfam" id="PF10615"/>
    </source>
</evidence>
<dbReference type="RefSeq" id="WP_120040220.1">
    <property type="nucleotide sequence ID" value="NZ_QZFU01000016.1"/>
</dbReference>
<gene>
    <name evidence="2" type="ORF">D5S18_12880</name>
</gene>
<dbReference type="Pfam" id="PF10615">
    <property type="entry name" value="DUF2470"/>
    <property type="match status" value="1"/>
</dbReference>
<feature type="domain" description="DUF2470" evidence="1">
    <location>
        <begin position="169"/>
        <end position="239"/>
    </location>
</feature>
<sequence length="255" mass="26956">MPSPASTVAPSAAERVHSACAHAEQAVLAMPGIDPTPTSVHVIRHRGDAVIAVPTASMAAVLAGRSGETGAPAVLELTDHAPLPLREPVRALVWLRGWVRAVPEGAQRALAGEVAGVHPHPVLLDVGHGATLLRLVIDSAVVADATGADSVGTEDLRQAEADPFCVMESAWLQHMSADHADVVAQLARHLPTRLRHGVVHPLAIDRYGLTLRIEGMDTDHDYRIPFSAPVTDVESLSRAVRTLAGCPFLNGLRRI</sequence>
<dbReference type="Proteomes" id="UP000266677">
    <property type="component" value="Unassembled WGS sequence"/>
</dbReference>
<name>A0A3A4K7D7_9NOCA</name>
<protein>
    <submittedName>
        <fullName evidence="2">DUF2470 domain-containing protein</fullName>
    </submittedName>
</protein>
<proteinExistence type="predicted"/>
<organism evidence="2 3">
    <name type="scientific">Nocardia panacis</name>
    <dbReference type="NCBI Taxonomy" id="2340916"/>
    <lineage>
        <taxon>Bacteria</taxon>
        <taxon>Bacillati</taxon>
        <taxon>Actinomycetota</taxon>
        <taxon>Actinomycetes</taxon>
        <taxon>Mycobacteriales</taxon>
        <taxon>Nocardiaceae</taxon>
        <taxon>Nocardia</taxon>
    </lineage>
</organism>
<comment type="caution">
    <text evidence="2">The sequence shown here is derived from an EMBL/GenBank/DDBJ whole genome shotgun (WGS) entry which is preliminary data.</text>
</comment>
<evidence type="ECO:0000313" key="2">
    <source>
        <dbReference type="EMBL" id="RJO77069.1"/>
    </source>
</evidence>
<dbReference type="InterPro" id="IPR019595">
    <property type="entry name" value="DUF2470"/>
</dbReference>
<accession>A0A3A4K7D7</accession>
<dbReference type="OrthoDB" id="3381348at2"/>
<dbReference type="AlphaFoldDB" id="A0A3A4K7D7"/>
<evidence type="ECO:0000313" key="3">
    <source>
        <dbReference type="Proteomes" id="UP000266677"/>
    </source>
</evidence>
<dbReference type="SUPFAM" id="SSF50475">
    <property type="entry name" value="FMN-binding split barrel"/>
    <property type="match status" value="1"/>
</dbReference>
<reference evidence="2 3" key="1">
    <citation type="submission" date="2018-09" db="EMBL/GenBank/DDBJ databases">
        <title>YIM PH21274 draft genome.</title>
        <authorList>
            <person name="Miao C."/>
        </authorList>
    </citation>
    <scope>NUCLEOTIDE SEQUENCE [LARGE SCALE GENOMIC DNA]</scope>
    <source>
        <strain evidence="2 3">YIM PH 21724</strain>
    </source>
</reference>
<dbReference type="EMBL" id="QZFU01000016">
    <property type="protein sequence ID" value="RJO77069.1"/>
    <property type="molecule type" value="Genomic_DNA"/>
</dbReference>